<dbReference type="InterPro" id="IPR041025">
    <property type="entry name" value="HNH_repeat"/>
</dbReference>
<dbReference type="SMART" id="SM00507">
    <property type="entry name" value="HNHc"/>
    <property type="match status" value="1"/>
</dbReference>
<organism evidence="3 4">
    <name type="scientific">Leptospira kobayashii</name>
    <dbReference type="NCBI Taxonomy" id="1917830"/>
    <lineage>
        <taxon>Bacteria</taxon>
        <taxon>Pseudomonadati</taxon>
        <taxon>Spirochaetota</taxon>
        <taxon>Spirochaetia</taxon>
        <taxon>Leptospirales</taxon>
        <taxon>Leptospiraceae</taxon>
        <taxon>Leptospira</taxon>
    </lineage>
</organism>
<dbReference type="Pfam" id="PF18780">
    <property type="entry name" value="HNH_repeat"/>
    <property type="match status" value="2"/>
</dbReference>
<feature type="domain" description="HNH nuclease" evidence="2">
    <location>
        <begin position="165"/>
        <end position="221"/>
    </location>
</feature>
<dbReference type="Gene3D" id="1.10.30.50">
    <property type="match status" value="1"/>
</dbReference>
<reference evidence="3 4" key="1">
    <citation type="submission" date="2021-08" db="EMBL/GenBank/DDBJ databases">
        <title>Complete genome sequence of Leptospira kobayashii strain E30.</title>
        <authorList>
            <person name="Nakao R."/>
            <person name="Nakamura S."/>
            <person name="Masuzawa T."/>
            <person name="Koizumi N."/>
        </authorList>
    </citation>
    <scope>NUCLEOTIDE SEQUENCE [LARGE SCALE GENOMIC DNA]</scope>
    <source>
        <strain evidence="3 4">E30</strain>
    </source>
</reference>
<dbReference type="PANTHER" id="PTHR33877">
    <property type="entry name" value="SLL1193 PROTEIN"/>
    <property type="match status" value="1"/>
</dbReference>
<dbReference type="InterPro" id="IPR002711">
    <property type="entry name" value="HNH"/>
</dbReference>
<dbReference type="CDD" id="cd00085">
    <property type="entry name" value="HNHc"/>
    <property type="match status" value="1"/>
</dbReference>
<evidence type="ECO:0000313" key="3">
    <source>
        <dbReference type="EMBL" id="BDA80171.1"/>
    </source>
</evidence>
<name>A0ABN6KJP8_9LEPT</name>
<proteinExistence type="predicted"/>
<dbReference type="PANTHER" id="PTHR33877:SF2">
    <property type="entry name" value="OS07G0170200 PROTEIN"/>
    <property type="match status" value="1"/>
</dbReference>
<dbReference type="RefSeq" id="WP_109020925.1">
    <property type="nucleotide sequence ID" value="NZ_AP025028.1"/>
</dbReference>
<dbReference type="EMBL" id="AP025028">
    <property type="protein sequence ID" value="BDA80171.1"/>
    <property type="molecule type" value="Genomic_DNA"/>
</dbReference>
<protein>
    <recommendedName>
        <fullName evidence="2">HNH nuclease domain-containing protein</fullName>
    </recommendedName>
</protein>
<evidence type="ECO:0000313" key="4">
    <source>
        <dbReference type="Proteomes" id="UP000245263"/>
    </source>
</evidence>
<evidence type="ECO:0000256" key="1">
    <source>
        <dbReference type="SAM" id="Coils"/>
    </source>
</evidence>
<dbReference type="InterPro" id="IPR052892">
    <property type="entry name" value="NA-targeting_endonuclease"/>
</dbReference>
<gene>
    <name evidence="3" type="ORF">LPTSP3_g31010</name>
</gene>
<keyword evidence="4" id="KW-1185">Reference proteome</keyword>
<evidence type="ECO:0000259" key="2">
    <source>
        <dbReference type="SMART" id="SM00507"/>
    </source>
</evidence>
<accession>A0ABN6KJP8</accession>
<keyword evidence="1" id="KW-0175">Coiled coil</keyword>
<dbReference type="Proteomes" id="UP000245263">
    <property type="component" value="Chromosome 1"/>
</dbReference>
<sequence>MKFELNEFNRNISTEEMIEDLKRSYEIAKKNNKKLTSREYNKIGKYTSGTISLRFGKWNEALLKAGLIPNLEKNISEADLFSNLEKIWIEKGSQPVYRDLNTSTSKYHASAYALRFGSWRDALKAFIDYINQDPENEIETISDIASNDSISNEIKHKTSRNISDRMRFRILARDGFTCQSCGATPIKTRGIELHVDHIIPWSRGGETVEINLQTKCQKCNIGKGNAFTV</sequence>
<dbReference type="InterPro" id="IPR003615">
    <property type="entry name" value="HNH_nuc"/>
</dbReference>
<dbReference type="Pfam" id="PF01844">
    <property type="entry name" value="HNH"/>
    <property type="match status" value="1"/>
</dbReference>
<feature type="coiled-coil region" evidence="1">
    <location>
        <begin position="11"/>
        <end position="38"/>
    </location>
</feature>